<name>A0ABN7W0K9_GIGMA</name>
<sequence length="179" mass="21116">MNSLDNNCNNEQSWWESLSNMYNSDRIQAYTPRWRQPCLTYHVADQCRLDKNIIDLIEQELMIINSFVQSLYQLYDTEYSQAQLVIQQATANIEIAACVIVYSTAIVQKRCVQIWRVNEDKPDYIIDMFSQAEDEQSQFICKEQHQFRKVGQKEDELLSEEAEIHLEDTYLPSSHTLSF</sequence>
<organism evidence="1 2">
    <name type="scientific">Gigaspora margarita</name>
    <dbReference type="NCBI Taxonomy" id="4874"/>
    <lineage>
        <taxon>Eukaryota</taxon>
        <taxon>Fungi</taxon>
        <taxon>Fungi incertae sedis</taxon>
        <taxon>Mucoromycota</taxon>
        <taxon>Glomeromycotina</taxon>
        <taxon>Glomeromycetes</taxon>
        <taxon>Diversisporales</taxon>
        <taxon>Gigasporaceae</taxon>
        <taxon>Gigaspora</taxon>
    </lineage>
</organism>
<evidence type="ECO:0000313" key="2">
    <source>
        <dbReference type="Proteomes" id="UP000789901"/>
    </source>
</evidence>
<keyword evidence="2" id="KW-1185">Reference proteome</keyword>
<feature type="non-terminal residue" evidence="1">
    <location>
        <position position="179"/>
    </location>
</feature>
<reference evidence="1 2" key="1">
    <citation type="submission" date="2021-06" db="EMBL/GenBank/DDBJ databases">
        <authorList>
            <person name="Kallberg Y."/>
            <person name="Tangrot J."/>
            <person name="Rosling A."/>
        </authorList>
    </citation>
    <scope>NUCLEOTIDE SEQUENCE [LARGE SCALE GENOMIC DNA]</scope>
    <source>
        <strain evidence="1 2">120-4 pot B 10/14</strain>
    </source>
</reference>
<evidence type="ECO:0000313" key="1">
    <source>
        <dbReference type="EMBL" id="CAG8809718.1"/>
    </source>
</evidence>
<dbReference type="Proteomes" id="UP000789901">
    <property type="component" value="Unassembled WGS sequence"/>
</dbReference>
<accession>A0ABN7W0K9</accession>
<proteinExistence type="predicted"/>
<feature type="non-terminal residue" evidence="1">
    <location>
        <position position="1"/>
    </location>
</feature>
<gene>
    <name evidence="1" type="ORF">GMARGA_LOCUS24951</name>
</gene>
<dbReference type="EMBL" id="CAJVQB010027002">
    <property type="protein sequence ID" value="CAG8809718.1"/>
    <property type="molecule type" value="Genomic_DNA"/>
</dbReference>
<comment type="caution">
    <text evidence="1">The sequence shown here is derived from an EMBL/GenBank/DDBJ whole genome shotgun (WGS) entry which is preliminary data.</text>
</comment>
<protein>
    <submittedName>
        <fullName evidence="1">28170_t:CDS:1</fullName>
    </submittedName>
</protein>